<dbReference type="EMBL" id="CAIT01000005">
    <property type="protein sequence ID" value="CCH52314.1"/>
    <property type="molecule type" value="Genomic_DNA"/>
</dbReference>
<sequence length="174" mass="19219">MGQDKSLLVYHGKPQREHLTDLLRPYCAEVWWSVNPDQVATVTDPAQRYVVDAFAVNSPLNGILSAFRQNPSVAWLVVACDMPRLTSLTLDALVAGRNPAKVATTFYDSDGQAPEPLLAIYEPAIGPVLQQRLAEGVISPRKILMENDSQVLTAPDVRELLNVNDPDARARWQS</sequence>
<comment type="caution">
    <text evidence="9">The sequence shown here is derived from an EMBL/GenBank/DDBJ whole genome shotgun (WGS) entry which is preliminary data.</text>
</comment>
<keyword evidence="4" id="KW-0547">Nucleotide-binding</keyword>
<evidence type="ECO:0000313" key="10">
    <source>
        <dbReference type="Proteomes" id="UP000009309"/>
    </source>
</evidence>
<dbReference type="eggNOG" id="COG0746">
    <property type="taxonomic scope" value="Bacteria"/>
</dbReference>
<dbReference type="SUPFAM" id="SSF53448">
    <property type="entry name" value="Nucleotide-diphospho-sugar transferases"/>
    <property type="match status" value="1"/>
</dbReference>
<dbReference type="STRING" id="1185876.BN8_01304"/>
<proteinExistence type="predicted"/>
<dbReference type="Pfam" id="PF12804">
    <property type="entry name" value="NTP_transf_3"/>
    <property type="match status" value="1"/>
</dbReference>
<keyword evidence="3" id="KW-0479">Metal-binding</keyword>
<keyword evidence="7" id="KW-0501">Molybdenum cofactor biosynthesis</keyword>
<dbReference type="InterPro" id="IPR029044">
    <property type="entry name" value="Nucleotide-diphossugar_trans"/>
</dbReference>
<dbReference type="CDD" id="cd02503">
    <property type="entry name" value="MobA"/>
    <property type="match status" value="1"/>
</dbReference>
<evidence type="ECO:0000256" key="4">
    <source>
        <dbReference type="ARBA" id="ARBA00022741"/>
    </source>
</evidence>
<evidence type="ECO:0000259" key="8">
    <source>
        <dbReference type="Pfam" id="PF12804"/>
    </source>
</evidence>
<evidence type="ECO:0000256" key="6">
    <source>
        <dbReference type="ARBA" id="ARBA00023134"/>
    </source>
</evidence>
<dbReference type="PANTHER" id="PTHR19136">
    <property type="entry name" value="MOLYBDENUM COFACTOR GUANYLYLTRANSFERASE"/>
    <property type="match status" value="1"/>
</dbReference>
<gene>
    <name evidence="9" type="primary">moaC</name>
    <name evidence="9" type="ORF">BN8_01304</name>
</gene>
<keyword evidence="5" id="KW-0460">Magnesium</keyword>
<evidence type="ECO:0000256" key="2">
    <source>
        <dbReference type="ARBA" id="ARBA00022679"/>
    </source>
</evidence>
<dbReference type="OrthoDB" id="9788394at2"/>
<keyword evidence="6" id="KW-0342">GTP-binding</keyword>
<evidence type="ECO:0000256" key="5">
    <source>
        <dbReference type="ARBA" id="ARBA00022842"/>
    </source>
</evidence>
<dbReference type="GO" id="GO:0016779">
    <property type="term" value="F:nucleotidyltransferase activity"/>
    <property type="evidence" value="ECO:0007669"/>
    <property type="project" value="UniProtKB-ARBA"/>
</dbReference>
<evidence type="ECO:0000313" key="9">
    <source>
        <dbReference type="EMBL" id="CCH52314.1"/>
    </source>
</evidence>
<protein>
    <submittedName>
        <fullName evidence="9">MoaC protein</fullName>
    </submittedName>
</protein>
<evidence type="ECO:0000256" key="3">
    <source>
        <dbReference type="ARBA" id="ARBA00022723"/>
    </source>
</evidence>
<name>I2GEI9_9BACT</name>
<dbReference type="AlphaFoldDB" id="I2GEI9"/>
<dbReference type="InterPro" id="IPR013482">
    <property type="entry name" value="Molybde_CF_guanTrfase"/>
</dbReference>
<dbReference type="PANTHER" id="PTHR19136:SF81">
    <property type="entry name" value="MOLYBDENUM COFACTOR GUANYLYLTRANSFERASE"/>
    <property type="match status" value="1"/>
</dbReference>
<dbReference type="InterPro" id="IPR025877">
    <property type="entry name" value="MobA-like_NTP_Trfase"/>
</dbReference>
<organism evidence="9 10">
    <name type="scientific">Fibrisoma limi BUZ 3</name>
    <dbReference type="NCBI Taxonomy" id="1185876"/>
    <lineage>
        <taxon>Bacteria</taxon>
        <taxon>Pseudomonadati</taxon>
        <taxon>Bacteroidota</taxon>
        <taxon>Cytophagia</taxon>
        <taxon>Cytophagales</taxon>
        <taxon>Spirosomataceae</taxon>
        <taxon>Fibrisoma</taxon>
    </lineage>
</organism>
<keyword evidence="2" id="KW-0808">Transferase</keyword>
<keyword evidence="1" id="KW-0963">Cytoplasm</keyword>
<dbReference type="GO" id="GO:0006777">
    <property type="term" value="P:Mo-molybdopterin cofactor biosynthetic process"/>
    <property type="evidence" value="ECO:0007669"/>
    <property type="project" value="UniProtKB-KW"/>
</dbReference>
<dbReference type="Gene3D" id="3.90.550.10">
    <property type="entry name" value="Spore Coat Polysaccharide Biosynthesis Protein SpsA, Chain A"/>
    <property type="match status" value="1"/>
</dbReference>
<dbReference type="GO" id="GO:0005525">
    <property type="term" value="F:GTP binding"/>
    <property type="evidence" value="ECO:0007669"/>
    <property type="project" value="UniProtKB-KW"/>
</dbReference>
<dbReference type="GO" id="GO:0046872">
    <property type="term" value="F:metal ion binding"/>
    <property type="evidence" value="ECO:0007669"/>
    <property type="project" value="UniProtKB-KW"/>
</dbReference>
<accession>I2GEI9</accession>
<evidence type="ECO:0000256" key="7">
    <source>
        <dbReference type="ARBA" id="ARBA00023150"/>
    </source>
</evidence>
<evidence type="ECO:0000256" key="1">
    <source>
        <dbReference type="ARBA" id="ARBA00022490"/>
    </source>
</evidence>
<dbReference type="Proteomes" id="UP000009309">
    <property type="component" value="Unassembled WGS sequence"/>
</dbReference>
<reference evidence="9 10" key="1">
    <citation type="journal article" date="2012" name="J. Bacteriol.">
        <title>Genome Sequence of the Filamentous Bacterium Fibrisoma limi BUZ 3T.</title>
        <authorList>
            <person name="Filippini M."/>
            <person name="Qi W."/>
            <person name="Jaenicke S."/>
            <person name="Goesmann A."/>
            <person name="Smits T.H."/>
            <person name="Bagheri H.C."/>
        </authorList>
    </citation>
    <scope>NUCLEOTIDE SEQUENCE [LARGE SCALE GENOMIC DNA]</scope>
    <source>
        <strain evidence="10">BUZ 3T</strain>
    </source>
</reference>
<keyword evidence="10" id="KW-1185">Reference proteome</keyword>
<feature type="domain" description="MobA-like NTP transferase" evidence="8">
    <location>
        <begin position="1"/>
        <end position="136"/>
    </location>
</feature>